<dbReference type="InterPro" id="IPR011706">
    <property type="entry name" value="Cu-oxidase_C"/>
</dbReference>
<proteinExistence type="inferred from homology"/>
<evidence type="ECO:0000256" key="4">
    <source>
        <dbReference type="ARBA" id="ARBA00011233"/>
    </source>
</evidence>
<dbReference type="AlphaFoldDB" id="A0A1H0ZDU4"/>
<keyword evidence="16" id="KW-1185">Reference proteome</keyword>
<dbReference type="Proteomes" id="UP000199444">
    <property type="component" value="Unassembled WGS sequence"/>
</dbReference>
<comment type="catalytic activity">
    <reaction evidence="11">
        <text>nitric oxide + Fe(III)-[cytochrome c] + H2O = Fe(II)-[cytochrome c] + nitrite + 2 H(+)</text>
        <dbReference type="Rhea" id="RHEA:15233"/>
        <dbReference type="Rhea" id="RHEA-COMP:10350"/>
        <dbReference type="Rhea" id="RHEA-COMP:14399"/>
        <dbReference type="ChEBI" id="CHEBI:15377"/>
        <dbReference type="ChEBI" id="CHEBI:15378"/>
        <dbReference type="ChEBI" id="CHEBI:16301"/>
        <dbReference type="ChEBI" id="CHEBI:16480"/>
        <dbReference type="ChEBI" id="CHEBI:29033"/>
        <dbReference type="ChEBI" id="CHEBI:29034"/>
        <dbReference type="EC" id="1.7.2.1"/>
    </reaction>
</comment>
<keyword evidence="10 12" id="KW-0186">Copper</keyword>
<dbReference type="RefSeq" id="WP_092491986.1">
    <property type="nucleotide sequence ID" value="NZ_FNKD01000001.1"/>
</dbReference>
<evidence type="ECO:0000256" key="2">
    <source>
        <dbReference type="ARBA" id="ARBA00001973"/>
    </source>
</evidence>
<feature type="domain" description="Plastocyanin-like" evidence="14">
    <location>
        <begin position="90"/>
        <end position="198"/>
    </location>
</feature>
<evidence type="ECO:0000256" key="7">
    <source>
        <dbReference type="ARBA" id="ARBA00022723"/>
    </source>
</evidence>
<dbReference type="Gene3D" id="2.60.40.420">
    <property type="entry name" value="Cupredoxins - blue copper proteins"/>
    <property type="match status" value="2"/>
</dbReference>
<dbReference type="InterPro" id="IPR001287">
    <property type="entry name" value="NO2-reductase_Cu"/>
</dbReference>
<sequence>MFLKKFGAIVIVLVLSLLITACGSDLVKNDESDVEQQEDITVQAAAKQKAKTPEIENIGPHEGIDQEPVPIKVERVGEHEVNIEMTSQITDIELDKGKMYKAWTFNGTVPGPVIRVQEGDKLTFTLKNMDPKVDHSVDFHSVYAAPNKDFTDVKPDESGTFTYEVGSPGVYMYHCATEPVLQHIANGMYGTMIVEPKDGYPTDNEIDKEITVVQSEFYKDGNYSDMLDGEPEYVLFNGSTQAVKGEMIQAKVGDKIRINFLDAGPNEVSSFHVIGSQLETVYIDGDPRNVLNGLQTAMVPVSGSMVVEFTVKEAGIYPFVTHAFDHVTKGALGQIEVTE</sequence>
<feature type="binding site" description="type 1 copper site" evidence="12">
    <location>
        <position position="135"/>
    </location>
    <ligand>
        <name>Cu cation</name>
        <dbReference type="ChEBI" id="CHEBI:23378"/>
        <label>1</label>
    </ligand>
</feature>
<dbReference type="Pfam" id="PF07731">
    <property type="entry name" value="Cu-oxidase_2"/>
    <property type="match status" value="1"/>
</dbReference>
<evidence type="ECO:0000313" key="15">
    <source>
        <dbReference type="EMBL" id="SDQ25592.1"/>
    </source>
</evidence>
<evidence type="ECO:0000259" key="14">
    <source>
        <dbReference type="Pfam" id="PF07732"/>
    </source>
</evidence>
<organism evidence="15 16">
    <name type="scientific">Virgibacillus salinus</name>
    <dbReference type="NCBI Taxonomy" id="553311"/>
    <lineage>
        <taxon>Bacteria</taxon>
        <taxon>Bacillati</taxon>
        <taxon>Bacillota</taxon>
        <taxon>Bacilli</taxon>
        <taxon>Bacillales</taxon>
        <taxon>Bacillaceae</taxon>
        <taxon>Virgibacillus</taxon>
    </lineage>
</organism>
<keyword evidence="9" id="KW-0560">Oxidoreductase</keyword>
<feature type="domain" description="Plastocyanin-like" evidence="13">
    <location>
        <begin position="231"/>
        <end position="338"/>
    </location>
</feature>
<accession>A0A1H0ZDU4</accession>
<evidence type="ECO:0000256" key="9">
    <source>
        <dbReference type="ARBA" id="ARBA00023002"/>
    </source>
</evidence>
<comment type="subunit">
    <text evidence="4">Homotrimer.</text>
</comment>
<reference evidence="15 16" key="1">
    <citation type="submission" date="2016-10" db="EMBL/GenBank/DDBJ databases">
        <authorList>
            <person name="de Groot N.N."/>
        </authorList>
    </citation>
    <scope>NUCLEOTIDE SEQUENCE [LARGE SCALE GENOMIC DNA]</scope>
    <source>
        <strain evidence="15 16">CGMCC 1.10449</strain>
    </source>
</reference>
<evidence type="ECO:0000256" key="11">
    <source>
        <dbReference type="ARBA" id="ARBA00049340"/>
    </source>
</evidence>
<dbReference type="EMBL" id="FNKD01000001">
    <property type="protein sequence ID" value="SDQ25592.1"/>
    <property type="molecule type" value="Genomic_DNA"/>
</dbReference>
<feature type="binding site" description="type 1 copper site" evidence="12">
    <location>
        <position position="322"/>
    </location>
    <ligand>
        <name>Cu cation</name>
        <dbReference type="ChEBI" id="CHEBI:23378"/>
        <label>1</label>
    </ligand>
</feature>
<evidence type="ECO:0000256" key="1">
    <source>
        <dbReference type="ARBA" id="ARBA00001960"/>
    </source>
</evidence>
<dbReference type="STRING" id="553311.SAMN05216231_1172"/>
<dbReference type="InterPro" id="IPR011707">
    <property type="entry name" value="Cu-oxidase-like_N"/>
</dbReference>
<evidence type="ECO:0000259" key="13">
    <source>
        <dbReference type="Pfam" id="PF07731"/>
    </source>
</evidence>
<dbReference type="PRINTS" id="PR00695">
    <property type="entry name" value="CUNO2RDTASE"/>
</dbReference>
<dbReference type="CDD" id="cd04208">
    <property type="entry name" value="CuRO_2_CuNIR"/>
    <property type="match status" value="1"/>
</dbReference>
<evidence type="ECO:0000256" key="5">
    <source>
        <dbReference type="ARBA" id="ARBA00011882"/>
    </source>
</evidence>
<comment type="similarity">
    <text evidence="3">Belongs to the multicopper oxidase family.</text>
</comment>
<dbReference type="Pfam" id="PF07732">
    <property type="entry name" value="Cu-oxidase_3"/>
    <property type="match status" value="1"/>
</dbReference>
<comment type="cofactor">
    <cofactor evidence="1 12">
        <name>Cu(+)</name>
        <dbReference type="ChEBI" id="CHEBI:49552"/>
    </cofactor>
</comment>
<feature type="binding site" description="type 1 copper site" evidence="12">
    <location>
        <position position="174"/>
    </location>
    <ligand>
        <name>Cu cation</name>
        <dbReference type="ChEBI" id="CHEBI:23378"/>
        <label>1</label>
    </ligand>
</feature>
<feature type="binding site" description="type 1 copper site" evidence="12">
    <location>
        <position position="188"/>
    </location>
    <ligand>
        <name>Cu cation</name>
        <dbReference type="ChEBI" id="CHEBI:23378"/>
        <label>1</label>
    </ligand>
</feature>
<evidence type="ECO:0000256" key="3">
    <source>
        <dbReference type="ARBA" id="ARBA00010609"/>
    </source>
</evidence>
<dbReference type="InterPro" id="IPR008972">
    <property type="entry name" value="Cupredoxin"/>
</dbReference>
<feature type="binding site" description="type 1 copper site" evidence="12">
    <location>
        <position position="175"/>
    </location>
    <ligand>
        <name>Cu cation</name>
        <dbReference type="ChEBI" id="CHEBI:23378"/>
        <label>1</label>
    </ligand>
</feature>
<dbReference type="GO" id="GO:0005507">
    <property type="term" value="F:copper ion binding"/>
    <property type="evidence" value="ECO:0007669"/>
    <property type="project" value="InterPro"/>
</dbReference>
<keyword evidence="8" id="KW-0677">Repeat</keyword>
<dbReference type="PROSITE" id="PS51257">
    <property type="entry name" value="PROKAR_LIPOPROTEIN"/>
    <property type="match status" value="1"/>
</dbReference>
<keyword evidence="7 12" id="KW-0479">Metal-binding</keyword>
<feature type="binding site" description="type 1 copper site" evidence="12">
    <location>
        <position position="183"/>
    </location>
    <ligand>
        <name>Cu cation</name>
        <dbReference type="ChEBI" id="CHEBI:23378"/>
        <label>1</label>
    </ligand>
</feature>
<dbReference type="CDD" id="cd11020">
    <property type="entry name" value="CuRO_1_CuNIR"/>
    <property type="match status" value="1"/>
</dbReference>
<evidence type="ECO:0000313" key="16">
    <source>
        <dbReference type="Proteomes" id="UP000199444"/>
    </source>
</evidence>
<feature type="binding site" description="type 1 copper site" evidence="12">
    <location>
        <position position="140"/>
    </location>
    <ligand>
        <name>Cu cation</name>
        <dbReference type="ChEBI" id="CHEBI:23378"/>
        <label>1</label>
    </ligand>
</feature>
<gene>
    <name evidence="15" type="ORF">SAMN05216231_1172</name>
</gene>
<evidence type="ECO:0000256" key="12">
    <source>
        <dbReference type="PIRSR" id="PIRSR601287-1"/>
    </source>
</evidence>
<dbReference type="GO" id="GO:0050421">
    <property type="term" value="F:nitrite reductase (NO-forming) activity"/>
    <property type="evidence" value="ECO:0007669"/>
    <property type="project" value="UniProtKB-EC"/>
</dbReference>
<dbReference type="InterPro" id="IPR045087">
    <property type="entry name" value="Cu-oxidase_fam"/>
</dbReference>
<evidence type="ECO:0000256" key="8">
    <source>
        <dbReference type="ARBA" id="ARBA00022737"/>
    </source>
</evidence>
<evidence type="ECO:0000256" key="6">
    <source>
        <dbReference type="ARBA" id="ARBA00017290"/>
    </source>
</evidence>
<dbReference type="SUPFAM" id="SSF49503">
    <property type="entry name" value="Cupredoxins"/>
    <property type="match status" value="2"/>
</dbReference>
<dbReference type="PANTHER" id="PTHR11709">
    <property type="entry name" value="MULTI-COPPER OXIDASE"/>
    <property type="match status" value="1"/>
</dbReference>
<name>A0A1H0ZDU4_9BACI</name>
<comment type="cofactor">
    <cofactor evidence="2 12">
        <name>Cu(2+)</name>
        <dbReference type="ChEBI" id="CHEBI:29036"/>
    </cofactor>
</comment>
<dbReference type="PANTHER" id="PTHR11709:SF394">
    <property type="entry name" value="FI03373P-RELATED"/>
    <property type="match status" value="1"/>
</dbReference>
<evidence type="ECO:0000256" key="10">
    <source>
        <dbReference type="ARBA" id="ARBA00023008"/>
    </source>
</evidence>
<protein>
    <recommendedName>
        <fullName evidence="6">Copper-containing nitrite reductase</fullName>
        <ecNumber evidence="5">1.7.2.1</ecNumber>
    </recommendedName>
</protein>
<dbReference type="EC" id="1.7.2.1" evidence="5"/>